<dbReference type="Pfam" id="PF03217">
    <property type="entry name" value="SlpA"/>
    <property type="match status" value="4"/>
</dbReference>
<evidence type="ECO:0000313" key="5">
    <source>
        <dbReference type="Proteomes" id="UP000824013"/>
    </source>
</evidence>
<evidence type="ECO:0000313" key="4">
    <source>
        <dbReference type="EMBL" id="HIY91480.1"/>
    </source>
</evidence>
<reference evidence="4" key="2">
    <citation type="submission" date="2021-04" db="EMBL/GenBank/DDBJ databases">
        <authorList>
            <person name="Gilroy R."/>
        </authorList>
    </citation>
    <scope>NUCLEOTIDE SEQUENCE</scope>
    <source>
        <strain evidence="4">3204</strain>
    </source>
</reference>
<accession>A0A9D1ZKZ1</accession>
<feature type="region of interest" description="Disordered" evidence="1">
    <location>
        <begin position="93"/>
        <end position="191"/>
    </location>
</feature>
<feature type="domain" description="S-layer protein C-terminal" evidence="3">
    <location>
        <begin position="744"/>
        <end position="793"/>
    </location>
</feature>
<evidence type="ECO:0000256" key="2">
    <source>
        <dbReference type="SAM" id="SignalP"/>
    </source>
</evidence>
<comment type="caution">
    <text evidence="4">The sequence shown here is derived from an EMBL/GenBank/DDBJ whole genome shotgun (WGS) entry which is preliminary data.</text>
</comment>
<evidence type="ECO:0000259" key="3">
    <source>
        <dbReference type="Pfam" id="PF03217"/>
    </source>
</evidence>
<sequence length="989" mass="105960">MLLDKKYIYLGASLFSAAILASLSTQNAKADTTSVSPSTTDPASSVTDKTSTDPTKSNDTSVTASNTTQVVVAKPTTSGVKPVSATLVTPETTTISTASTASPTLSTTPTSTVATPSTTAATTSTVTGSSTTSGSTASTTPSSTTTSSTSPVKSSSITTSTTINLTGGPTTTPETKPTTPSTTAPTGPYALPSNVTDNTVVNFTDPFLNYMVKKEFGLQSTDPLTVATIKGFSGNILNLVGDFYYGNMPKSVTSTNVTSFDGMQYLSYLPSSTEIALTVNVSSDSTSNPDLTPMNGLKFESFDLFGNYSDPLYKEIPLSQIPKLNISNVDELGFHGDGDIAANAGLNNKELAMMAPTIVELANKGAAIYIGNSSITDFSPLNGIDQTKNSYINVINNVYDPTPVHAVVKQPISFTATHIEGLYGNDLSTGYDYSTSVPAADLSENNLEHISGDEYKLSNADPSSNLLTYGYLNDYSKSDSYIHTTYGTVTFIYAGTMARPILWQDHPNVTLNYENEDGSPIITNGTRLTKVANGTTIGDAYDLTSDAQLAGYKFVGDLDSLKGNYTQDPQVIDLRFKADPVVTPPVTTPTTTPSTAVSNKPASITRSDVDLPVLAVSAKPVYTYDSTGTPTGKQVVLTDTTIKESANINGDLYYQIGPDEWVLADSYNPYVAETGVVKTLDGAYTSLVDSTGSKISSTLGPNTSWKYDRIVEIKGSKYYEVGTNNFLAVDSSLPFKPVSDLRLTVRDAAVVYDSKGQRVGKILSSNSDWRTDGIAVIGGIPMYHVGSNQWIYAQDVNTYQPADFTYHNVYLTNIYTSDGQMTMKMLGAETLWKVDRIVYINGTKYYRVGSDEYIKDYASSTTSSEGVFIPAEKSVVHIAGEARLYNEKGDSLAESLAANSSWQTDGYENIGGQMMYRVGKDEFVSFSDLKPYTLSKDIISVAVNTPLYDSKGALLDVFLPSGSLWRYDRTTTIGGHEYVRVAADEFVRV</sequence>
<proteinExistence type="predicted"/>
<organism evidence="4 5">
    <name type="scientific">Candidatus Companilactobacillus pullicola</name>
    <dbReference type="NCBI Taxonomy" id="2838523"/>
    <lineage>
        <taxon>Bacteria</taxon>
        <taxon>Bacillati</taxon>
        <taxon>Bacillota</taxon>
        <taxon>Bacilli</taxon>
        <taxon>Lactobacillales</taxon>
        <taxon>Lactobacillaceae</taxon>
        <taxon>Companilactobacillus</taxon>
    </lineage>
</organism>
<feature type="chain" id="PRO_5039116044" evidence="2">
    <location>
        <begin position="31"/>
        <end position="989"/>
    </location>
</feature>
<feature type="signal peptide" evidence="2">
    <location>
        <begin position="1"/>
        <end position="30"/>
    </location>
</feature>
<dbReference type="AlphaFoldDB" id="A0A9D1ZKZ1"/>
<reference evidence="4" key="1">
    <citation type="journal article" date="2021" name="PeerJ">
        <title>Extensive microbial diversity within the chicken gut microbiome revealed by metagenomics and culture.</title>
        <authorList>
            <person name="Gilroy R."/>
            <person name="Ravi A."/>
            <person name="Getino M."/>
            <person name="Pursley I."/>
            <person name="Horton D.L."/>
            <person name="Alikhan N.F."/>
            <person name="Baker D."/>
            <person name="Gharbi K."/>
            <person name="Hall N."/>
            <person name="Watson M."/>
            <person name="Adriaenssens E.M."/>
            <person name="Foster-Nyarko E."/>
            <person name="Jarju S."/>
            <person name="Secka A."/>
            <person name="Antonio M."/>
            <person name="Oren A."/>
            <person name="Chaudhuri R.R."/>
            <person name="La Ragione R."/>
            <person name="Hildebrand F."/>
            <person name="Pallen M.J."/>
        </authorList>
    </citation>
    <scope>NUCLEOTIDE SEQUENCE</scope>
    <source>
        <strain evidence="4">3204</strain>
    </source>
</reference>
<gene>
    <name evidence="4" type="ORF">H9820_00895</name>
</gene>
<feature type="compositionally biased region" description="Low complexity" evidence="1">
    <location>
        <begin position="93"/>
        <end position="188"/>
    </location>
</feature>
<feature type="compositionally biased region" description="Low complexity" evidence="1">
    <location>
        <begin position="27"/>
        <end position="47"/>
    </location>
</feature>
<feature type="domain" description="S-layer protein C-terminal" evidence="3">
    <location>
        <begin position="687"/>
        <end position="726"/>
    </location>
</feature>
<feature type="region of interest" description="Disordered" evidence="1">
    <location>
        <begin position="27"/>
        <end position="68"/>
    </location>
</feature>
<feature type="domain" description="S-layer protein C-terminal" evidence="3">
    <location>
        <begin position="622"/>
        <end position="664"/>
    </location>
</feature>
<feature type="compositionally biased region" description="Polar residues" evidence="1">
    <location>
        <begin position="48"/>
        <end position="68"/>
    </location>
</feature>
<dbReference type="InterPro" id="IPR024968">
    <property type="entry name" value="SlpA_C_lactobacillus"/>
</dbReference>
<protein>
    <submittedName>
        <fullName evidence="4">SLAP domain-containing protein</fullName>
    </submittedName>
</protein>
<dbReference type="EMBL" id="DXCM01000009">
    <property type="protein sequence ID" value="HIY91480.1"/>
    <property type="molecule type" value="Genomic_DNA"/>
</dbReference>
<name>A0A9D1ZKZ1_9LACO</name>
<evidence type="ECO:0000256" key="1">
    <source>
        <dbReference type="SAM" id="MobiDB-lite"/>
    </source>
</evidence>
<keyword evidence="2" id="KW-0732">Signal</keyword>
<dbReference type="Proteomes" id="UP000824013">
    <property type="component" value="Unassembled WGS sequence"/>
</dbReference>
<feature type="domain" description="S-layer protein C-terminal" evidence="3">
    <location>
        <begin position="813"/>
        <end position="855"/>
    </location>
</feature>